<sequence>MSGLEVFGAVASVAQLAGVVYSISKQLYEVADAFSNAPSDIKDLAHDLEIFHEELVLHAQLVTEENARYSNQIIRLTSKIIGGCAEICIKIDKILKRLRSGSVWAKIKWIYKEKEIVKLLTRLKDLKLSLMRVLSLLTSAKADHMMNALGVTKPSVFEGAENAGLSEETIADIEKTRQKLAGISIGRSSPQIKVSVHSELEHAVTHQALNTTLGEQQPGQEVPQNDKTRMDAETTSWKETPQVATNDVWKQEMIQSAIKHFGMTREHAEFYVLTLPVPTTGTVSNKVQGGSNPMPVPDEHDERYLAEGNASLLSTPRRSPQRLPSDLRSGTGTGQKRNRRSPVSTRTNEYFIPENGINRDVITADINRYLGNDAQVRPGIHETAETGQVHRGYYITAYRPLTAAMIEDLEADSARWEQEGQGTASKEQSHNVAPATSALSSQYQHPTDFARVTGTYESQGYDSMYQYPEGGSSYGQAKITTNTLATSESSSRRRERKRESDRGYPYQQEYIIQSWQRDDDDVHYVPGANMVALSQSDPRINPRQTIPRTSYNGNDRMFISSDFGACHLWERAFFRLEKQSADITHELIARWRADGAWHLPLALNHP</sequence>
<comment type="caution">
    <text evidence="2">The sequence shown here is derived from an EMBL/GenBank/DDBJ whole genome shotgun (WGS) entry which is preliminary data.</text>
</comment>
<dbReference type="GO" id="GO:0006355">
    <property type="term" value="P:regulation of DNA-templated transcription"/>
    <property type="evidence" value="ECO:0007669"/>
    <property type="project" value="InterPro"/>
</dbReference>
<organism evidence="2 3">
    <name type="scientific">Lachnellula occidentalis</name>
    <dbReference type="NCBI Taxonomy" id="215460"/>
    <lineage>
        <taxon>Eukaryota</taxon>
        <taxon>Fungi</taxon>
        <taxon>Dikarya</taxon>
        <taxon>Ascomycota</taxon>
        <taxon>Pezizomycotina</taxon>
        <taxon>Leotiomycetes</taxon>
        <taxon>Helotiales</taxon>
        <taxon>Lachnaceae</taxon>
        <taxon>Lachnellula</taxon>
    </lineage>
</organism>
<accession>A0A8H8S7Z7</accession>
<dbReference type="PANTHER" id="PTHR36167">
    <property type="entry name" value="C2H2 FINGER DOMAIN TRANSCRIPTION FACTOR (EUROFUNG)-RELATED"/>
    <property type="match status" value="1"/>
</dbReference>
<dbReference type="Proteomes" id="UP000443090">
    <property type="component" value="Unassembled WGS sequence"/>
</dbReference>
<dbReference type="PANTHER" id="PTHR36167:SF3">
    <property type="entry name" value="C2H2 FINGER DOMAIN TRANSCRIPTION FACTOR (EUROFUNG)-RELATED"/>
    <property type="match status" value="1"/>
</dbReference>
<feature type="compositionally biased region" description="Polar residues" evidence="1">
    <location>
        <begin position="209"/>
        <end position="223"/>
    </location>
</feature>
<evidence type="ECO:0000256" key="1">
    <source>
        <dbReference type="SAM" id="MobiDB-lite"/>
    </source>
</evidence>
<feature type="region of interest" description="Disordered" evidence="1">
    <location>
        <begin position="209"/>
        <end position="235"/>
    </location>
</feature>
<gene>
    <name evidence="2" type="ORF">LOCC1_G002860</name>
</gene>
<dbReference type="OrthoDB" id="5431013at2759"/>
<feature type="region of interest" description="Disordered" evidence="1">
    <location>
        <begin position="472"/>
        <end position="503"/>
    </location>
</feature>
<keyword evidence="3" id="KW-1185">Reference proteome</keyword>
<evidence type="ECO:0000313" key="2">
    <source>
        <dbReference type="EMBL" id="TVY47295.1"/>
    </source>
</evidence>
<reference evidence="2 3" key="1">
    <citation type="submission" date="2018-05" db="EMBL/GenBank/DDBJ databases">
        <title>Genome sequencing and assembly of the regulated plant pathogen Lachnellula willkommii and related sister species for the development of diagnostic species identification markers.</title>
        <authorList>
            <person name="Giroux E."/>
            <person name="Bilodeau G."/>
        </authorList>
    </citation>
    <scope>NUCLEOTIDE SEQUENCE [LARGE SCALE GENOMIC DNA]</scope>
    <source>
        <strain evidence="2 3">CBS 160.35</strain>
    </source>
</reference>
<name>A0A8H8S7Z7_9HELO</name>
<evidence type="ECO:0000313" key="3">
    <source>
        <dbReference type="Proteomes" id="UP000443090"/>
    </source>
</evidence>
<feature type="region of interest" description="Disordered" evidence="1">
    <location>
        <begin position="414"/>
        <end position="445"/>
    </location>
</feature>
<feature type="region of interest" description="Disordered" evidence="1">
    <location>
        <begin position="279"/>
        <end position="347"/>
    </location>
</feature>
<dbReference type="EMBL" id="QGMI01000100">
    <property type="protein sequence ID" value="TVY47295.1"/>
    <property type="molecule type" value="Genomic_DNA"/>
</dbReference>
<dbReference type="AlphaFoldDB" id="A0A8H8S7Z7"/>
<dbReference type="InterPro" id="IPR039327">
    <property type="entry name" value="CON7-like"/>
</dbReference>
<protein>
    <recommendedName>
        <fullName evidence="4">Fungal N-terminal domain-containing protein</fullName>
    </recommendedName>
</protein>
<evidence type="ECO:0008006" key="4">
    <source>
        <dbReference type="Google" id="ProtNLM"/>
    </source>
</evidence>
<feature type="compositionally biased region" description="Polar residues" evidence="1">
    <location>
        <begin position="474"/>
        <end position="486"/>
    </location>
</feature>
<proteinExistence type="predicted"/>